<reference evidence="1 2" key="1">
    <citation type="submission" date="2020-07" db="EMBL/GenBank/DDBJ databases">
        <title>Sequencing the genomes of 1000 actinobacteria strains.</title>
        <authorList>
            <person name="Klenk H.-P."/>
        </authorList>
    </citation>
    <scope>NUCLEOTIDE SEQUENCE [LARGE SCALE GENOMIC DNA]</scope>
    <source>
        <strain evidence="1 2">DSM 40398</strain>
    </source>
</reference>
<accession>A0A7Y9JDW0</accession>
<evidence type="ECO:0000313" key="2">
    <source>
        <dbReference type="Proteomes" id="UP000529783"/>
    </source>
</evidence>
<evidence type="ECO:0000313" key="1">
    <source>
        <dbReference type="EMBL" id="NYD44796.1"/>
    </source>
</evidence>
<dbReference type="Proteomes" id="UP000529783">
    <property type="component" value="Unassembled WGS sequence"/>
</dbReference>
<name>A0A7Y9JDW0_9ACTN</name>
<dbReference type="EMBL" id="JACCBA010000001">
    <property type="protein sequence ID" value="NYD44796.1"/>
    <property type="molecule type" value="Genomic_DNA"/>
</dbReference>
<dbReference type="AlphaFoldDB" id="A0A7Y9JDW0"/>
<proteinExistence type="predicted"/>
<organism evidence="1 2">
    <name type="scientific">Actinomadura luteofluorescens</name>
    <dbReference type="NCBI Taxonomy" id="46163"/>
    <lineage>
        <taxon>Bacteria</taxon>
        <taxon>Bacillati</taxon>
        <taxon>Actinomycetota</taxon>
        <taxon>Actinomycetes</taxon>
        <taxon>Streptosporangiales</taxon>
        <taxon>Thermomonosporaceae</taxon>
        <taxon>Actinomadura</taxon>
    </lineage>
</organism>
<keyword evidence="2" id="KW-1185">Reference proteome</keyword>
<gene>
    <name evidence="1" type="ORF">BJY14_000779</name>
</gene>
<dbReference type="RefSeq" id="WP_179842326.1">
    <property type="nucleotide sequence ID" value="NZ_JACCBA010000001.1"/>
</dbReference>
<sequence length="568" mass="59779">MTITWRNGTALPMARPRYFDYQFLRAADLAQGLDYLLSRQNLLTRAQSPSGVLSGLAVNPAGGDVVVTAGVAVDADGMPIVLPDDTRLTLPGDGTHVLTLTLLERETDVNGDGGVARATRLTEEGLLRFAASPPSDPGRSLVLASVTRQGGTVTVDTSSRAAAGLRVLSGAITPTAGNTRRSGIQWPSDPGGGSGDEAFLRYYVRGGEETTLLIGVNNDAGDTIDFLQGGAERLRISGGMLHLGSINGTTVNSGQVVSALGFWGHGVQHGQLSFRAGRGFELIDPSTNWPSLDYAFGSRPYADLHARDVTAAAIVGRGNALTVRGGTTFENAVVARGDLTVQANLLAQDVYHAPGKAILGQGRLHIAGEERLYLLNKGGVHINADWGGGSPAAGTLTVGAHTKPSWSGGGISTFDLFADGAVYVGSYERDNWPIKLMADGNLWAGAKHFLIDHPVEPAERDLVHAAVEGPEYAVYYRGEGRLADGKATVELPGYFEALTRPDGRTVQLTPKFEADEPLSPLAASAVADGRFAVRTVDGAPADHGFYWEVKAVRADLDELAAEVPKGTH</sequence>
<protein>
    <submittedName>
        <fullName evidence="1">Uncharacterized protein</fullName>
    </submittedName>
</protein>
<comment type="caution">
    <text evidence="1">The sequence shown here is derived from an EMBL/GenBank/DDBJ whole genome shotgun (WGS) entry which is preliminary data.</text>
</comment>